<comment type="caution">
    <text evidence="3">The sequence shown here is derived from an EMBL/GenBank/DDBJ whole genome shotgun (WGS) entry which is preliminary data.</text>
</comment>
<dbReference type="AlphaFoldDB" id="A0A4Z1P3D3"/>
<protein>
    <submittedName>
        <fullName evidence="3">Uncharacterized protein</fullName>
    </submittedName>
</protein>
<evidence type="ECO:0000256" key="2">
    <source>
        <dbReference type="SAM" id="MobiDB-lite"/>
    </source>
</evidence>
<proteinExistence type="predicted"/>
<evidence type="ECO:0000256" key="1">
    <source>
        <dbReference type="SAM" id="Coils"/>
    </source>
</evidence>
<reference evidence="3 4" key="1">
    <citation type="submission" date="2019-04" db="EMBL/GenBank/DDBJ databases">
        <title>High contiguity whole genome sequence and gene annotation resource for two Venturia nashicola isolates.</title>
        <authorList>
            <person name="Prokchorchik M."/>
            <person name="Won K."/>
            <person name="Lee Y."/>
            <person name="Choi E.D."/>
            <person name="Segonzac C."/>
            <person name="Sohn K.H."/>
        </authorList>
    </citation>
    <scope>NUCLEOTIDE SEQUENCE [LARGE SCALE GENOMIC DNA]</scope>
    <source>
        <strain evidence="3 4">PRI2</strain>
    </source>
</reference>
<feature type="compositionally biased region" description="Basic and acidic residues" evidence="2">
    <location>
        <begin position="123"/>
        <end position="146"/>
    </location>
</feature>
<name>A0A4Z1P3D3_9PEZI</name>
<feature type="compositionally biased region" description="Basic and acidic residues" evidence="2">
    <location>
        <begin position="247"/>
        <end position="256"/>
    </location>
</feature>
<feature type="region of interest" description="Disordered" evidence="2">
    <location>
        <begin position="247"/>
        <end position="309"/>
    </location>
</feature>
<feature type="compositionally biased region" description="Polar residues" evidence="2">
    <location>
        <begin position="35"/>
        <end position="51"/>
    </location>
</feature>
<sequence>MFSIYSHVKNRNRPQSPDDFDSDAQTPTPPPTFPSSRLSQSATIFQPSQAVSLPGPTRLSSRVDLPRNSAPAFTRHSQPHPQPIAPATILFPSKDCEPSTSDEEEAGEAPAIEEFLAGDSPDQDGRWAKEAVVKREASPIQHERPDQPFQRPEQSPITPPPSSRKEQIFNQHRGFLLGIKRSLRGRILSNAPVGDRSTRNLRYVSPFTSDELQDFYNRRRRESAERIEAWSEQVSLEGAENLPEIIEREESVEVPKRLQPRTPEPKKQGGRRRSSGVSSRHTSVRNGRVEKSKGTSVAARRTPITPSSSKSAALRKLAIMLTDDTIPDTEIAPLVTTWTNTLLSKIDTLNASIAEKDDIISTLESEAEILNSNVETASQKVRGLQIKLARLEGSVEVKGEIEGLKNQIQILMSEKRGDQQKVQNLNQQLSTLVRQVKIDKKTFEKKELALMKQMEDVKDEQMNGLAMMKEGVNMKQANKEKENSFLRQSEFTPPSSIVQADGTSKLQAKYDALEKVAREVAKHCGAMAGDNFGPFGSSLATLKRHLGD</sequence>
<dbReference type="EMBL" id="SNSC02000023">
    <property type="protein sequence ID" value="TID14328.1"/>
    <property type="molecule type" value="Genomic_DNA"/>
</dbReference>
<keyword evidence="1" id="KW-0175">Coiled coil</keyword>
<accession>A0A4Z1P3D3</accession>
<keyword evidence="4" id="KW-1185">Reference proteome</keyword>
<dbReference type="Proteomes" id="UP000298493">
    <property type="component" value="Unassembled WGS sequence"/>
</dbReference>
<feature type="compositionally biased region" description="Low complexity" evidence="2">
    <location>
        <begin position="275"/>
        <end position="285"/>
    </location>
</feature>
<evidence type="ECO:0000313" key="4">
    <source>
        <dbReference type="Proteomes" id="UP000298493"/>
    </source>
</evidence>
<feature type="region of interest" description="Disordered" evidence="2">
    <location>
        <begin position="1"/>
        <end position="165"/>
    </location>
</feature>
<feature type="coiled-coil region" evidence="1">
    <location>
        <begin position="360"/>
        <end position="435"/>
    </location>
</feature>
<organism evidence="3 4">
    <name type="scientific">Venturia nashicola</name>
    <dbReference type="NCBI Taxonomy" id="86259"/>
    <lineage>
        <taxon>Eukaryota</taxon>
        <taxon>Fungi</taxon>
        <taxon>Dikarya</taxon>
        <taxon>Ascomycota</taxon>
        <taxon>Pezizomycotina</taxon>
        <taxon>Dothideomycetes</taxon>
        <taxon>Pleosporomycetidae</taxon>
        <taxon>Venturiales</taxon>
        <taxon>Venturiaceae</taxon>
        <taxon>Venturia</taxon>
    </lineage>
</organism>
<gene>
    <name evidence="3" type="ORF">E6O75_ATG09407</name>
</gene>
<evidence type="ECO:0000313" key="3">
    <source>
        <dbReference type="EMBL" id="TID14328.1"/>
    </source>
</evidence>